<evidence type="ECO:0000256" key="4">
    <source>
        <dbReference type="ARBA" id="ARBA00023235"/>
    </source>
</evidence>
<evidence type="ECO:0000313" key="9">
    <source>
        <dbReference type="Proteomes" id="UP000460257"/>
    </source>
</evidence>
<dbReference type="Pfam" id="PF05698">
    <property type="entry name" value="Trigger_C"/>
    <property type="match status" value="1"/>
</dbReference>
<dbReference type="InterPro" id="IPR037041">
    <property type="entry name" value="Trigger_fac_C_sf"/>
</dbReference>
<dbReference type="SUPFAM" id="SSF109998">
    <property type="entry name" value="Triger factor/SurA peptide-binding domain-like"/>
    <property type="match status" value="1"/>
</dbReference>
<keyword evidence="4 5" id="KW-0413">Isomerase</keyword>
<dbReference type="InterPro" id="IPR046357">
    <property type="entry name" value="PPIase_dom_sf"/>
</dbReference>
<dbReference type="AlphaFoldDB" id="A0A6N7J2N4"/>
<dbReference type="Proteomes" id="UP000460257">
    <property type="component" value="Unassembled WGS sequence"/>
</dbReference>
<evidence type="ECO:0000256" key="3">
    <source>
        <dbReference type="ARBA" id="ARBA00023110"/>
    </source>
</evidence>
<evidence type="ECO:0000313" key="8">
    <source>
        <dbReference type="EMBL" id="MQN02315.1"/>
    </source>
</evidence>
<dbReference type="EMBL" id="VOGC01000009">
    <property type="protein sequence ID" value="MQN02315.1"/>
    <property type="molecule type" value="Genomic_DNA"/>
</dbReference>
<evidence type="ECO:0000256" key="1">
    <source>
        <dbReference type="ARBA" id="ARBA00000971"/>
    </source>
</evidence>
<dbReference type="InterPro" id="IPR008880">
    <property type="entry name" value="Trigger_fac_C"/>
</dbReference>
<proteinExistence type="predicted"/>
<feature type="domain" description="PPIase FKBP-type" evidence="7">
    <location>
        <begin position="96"/>
        <end position="185"/>
    </location>
</feature>
<dbReference type="InterPro" id="IPR027304">
    <property type="entry name" value="Trigger_fact/SurA_dom_sf"/>
</dbReference>
<reference evidence="8" key="1">
    <citation type="journal article" date="2020" name="Appl. Environ. Microbiol.">
        <title>Medium-Chain Fatty Acid Synthesis by 'Candidatus Weimeria bifida' gen. nov., sp. nov., and 'Candidatus Pseudoramibacter fermentans' sp. nov.</title>
        <authorList>
            <person name="Scarborough M.J."/>
            <person name="Myers K.S."/>
            <person name="Donohue T.J."/>
            <person name="Noguera D.R."/>
        </authorList>
    </citation>
    <scope>NUCLEOTIDE SEQUENCE</scope>
    <source>
        <strain evidence="8">LCO1.1</strain>
    </source>
</reference>
<dbReference type="GO" id="GO:0015031">
    <property type="term" value="P:protein transport"/>
    <property type="evidence" value="ECO:0007669"/>
    <property type="project" value="InterPro"/>
</dbReference>
<evidence type="ECO:0000256" key="6">
    <source>
        <dbReference type="SAM" id="SignalP"/>
    </source>
</evidence>
<dbReference type="Gene3D" id="3.10.50.40">
    <property type="match status" value="1"/>
</dbReference>
<dbReference type="Gene3D" id="1.10.3120.10">
    <property type="entry name" value="Trigger factor, C-terminal domain"/>
    <property type="match status" value="1"/>
</dbReference>
<organism evidence="8 9">
    <name type="scientific">Candidatus Weimeria bifida</name>
    <dbReference type="NCBI Taxonomy" id="2599074"/>
    <lineage>
        <taxon>Bacteria</taxon>
        <taxon>Bacillati</taxon>
        <taxon>Bacillota</taxon>
        <taxon>Clostridia</taxon>
        <taxon>Lachnospirales</taxon>
        <taxon>Lachnospiraceae</taxon>
        <taxon>Candidatus Weimeria</taxon>
    </lineage>
</organism>
<keyword evidence="3 5" id="KW-0697">Rotamase</keyword>
<dbReference type="InterPro" id="IPR001179">
    <property type="entry name" value="PPIase_FKBP_dom"/>
</dbReference>
<dbReference type="EC" id="5.2.1.8" evidence="2 5"/>
<dbReference type="SUPFAM" id="SSF54534">
    <property type="entry name" value="FKBP-like"/>
    <property type="match status" value="1"/>
</dbReference>
<evidence type="ECO:0000259" key="7">
    <source>
        <dbReference type="PROSITE" id="PS50059"/>
    </source>
</evidence>
<evidence type="ECO:0000256" key="5">
    <source>
        <dbReference type="PROSITE-ProRule" id="PRU00277"/>
    </source>
</evidence>
<sequence>MKKRILALVLAGTLLAATGCAKSNGKGSTRNTASAEAANYKASDYVTLGKYNGVTVTLTKTYSDDDKAVKSYENTLIKNASGSYDKDPSQKTVKKDSIVNVDYKGIKDGKAFDGGTDSDVTINVAKNSEAVKGTNYIDGFSKGLVGAKVGSTVSSKVTFPSNYQASGLAGKTVIFQFKVNYICKKVTADTVSTEYLKKNFSVATKKAFFDYAKKSLQKQNKKDKDTEISSLVSDAVVKSSKIKSYPKGLIDSRMASNKAMYKAQYFSDGMTWDDFYKQLNVTEEQFNKIMKNAIKDDLKNELIFSAVAEKEKIKFDQAGYDKYLKNLMTMNSVSDESTFYKKYGSSAAEGKSYLQRMYVVNKALKFCIKNAVVKPKA</sequence>
<dbReference type="Pfam" id="PF00254">
    <property type="entry name" value="FKBP_C"/>
    <property type="match status" value="1"/>
</dbReference>
<feature type="chain" id="PRO_5039268952" description="peptidylprolyl isomerase" evidence="6">
    <location>
        <begin position="22"/>
        <end position="377"/>
    </location>
</feature>
<gene>
    <name evidence="8" type="ORF">FRC54_10590</name>
</gene>
<keyword evidence="6" id="KW-0732">Signal</keyword>
<keyword evidence="9" id="KW-1185">Reference proteome</keyword>
<comment type="caution">
    <text evidence="8">The sequence shown here is derived from an EMBL/GenBank/DDBJ whole genome shotgun (WGS) entry which is preliminary data.</text>
</comment>
<feature type="signal peptide" evidence="6">
    <location>
        <begin position="1"/>
        <end position="21"/>
    </location>
</feature>
<dbReference type="PROSITE" id="PS50059">
    <property type="entry name" value="FKBP_PPIASE"/>
    <property type="match status" value="1"/>
</dbReference>
<comment type="catalytic activity">
    <reaction evidence="1 5">
        <text>[protein]-peptidylproline (omega=180) = [protein]-peptidylproline (omega=0)</text>
        <dbReference type="Rhea" id="RHEA:16237"/>
        <dbReference type="Rhea" id="RHEA-COMP:10747"/>
        <dbReference type="Rhea" id="RHEA-COMP:10748"/>
        <dbReference type="ChEBI" id="CHEBI:83833"/>
        <dbReference type="ChEBI" id="CHEBI:83834"/>
        <dbReference type="EC" id="5.2.1.8"/>
    </reaction>
</comment>
<name>A0A6N7J2N4_9FIRM</name>
<dbReference type="GO" id="GO:0003755">
    <property type="term" value="F:peptidyl-prolyl cis-trans isomerase activity"/>
    <property type="evidence" value="ECO:0007669"/>
    <property type="project" value="UniProtKB-KW"/>
</dbReference>
<accession>A0A6N7J2N4</accession>
<evidence type="ECO:0000256" key="2">
    <source>
        <dbReference type="ARBA" id="ARBA00013194"/>
    </source>
</evidence>
<dbReference type="PROSITE" id="PS51257">
    <property type="entry name" value="PROKAR_LIPOPROTEIN"/>
    <property type="match status" value="1"/>
</dbReference>
<dbReference type="GO" id="GO:0006457">
    <property type="term" value="P:protein folding"/>
    <property type="evidence" value="ECO:0007669"/>
    <property type="project" value="InterPro"/>
</dbReference>
<protein>
    <recommendedName>
        <fullName evidence="2 5">peptidylprolyl isomerase</fullName>
        <ecNumber evidence="2 5">5.2.1.8</ecNumber>
    </recommendedName>
</protein>